<accession>A0A210R4V7</accession>
<dbReference type="EMBL" id="NEDP02000370">
    <property type="protein sequence ID" value="OWF56052.1"/>
    <property type="molecule type" value="Genomic_DNA"/>
</dbReference>
<proteinExistence type="predicted"/>
<feature type="signal peptide" evidence="1">
    <location>
        <begin position="1"/>
        <end position="28"/>
    </location>
</feature>
<evidence type="ECO:0000313" key="2">
    <source>
        <dbReference type="EMBL" id="OWF56052.1"/>
    </source>
</evidence>
<feature type="chain" id="PRO_5012125983" evidence="1">
    <location>
        <begin position="29"/>
        <end position="222"/>
    </location>
</feature>
<name>A0A210R4V7_MIZYE</name>
<organism evidence="2 3">
    <name type="scientific">Mizuhopecten yessoensis</name>
    <name type="common">Japanese scallop</name>
    <name type="synonym">Patinopecten yessoensis</name>
    <dbReference type="NCBI Taxonomy" id="6573"/>
    <lineage>
        <taxon>Eukaryota</taxon>
        <taxon>Metazoa</taxon>
        <taxon>Spiralia</taxon>
        <taxon>Lophotrochozoa</taxon>
        <taxon>Mollusca</taxon>
        <taxon>Bivalvia</taxon>
        <taxon>Autobranchia</taxon>
        <taxon>Pteriomorphia</taxon>
        <taxon>Pectinida</taxon>
        <taxon>Pectinoidea</taxon>
        <taxon>Pectinidae</taxon>
        <taxon>Mizuhopecten</taxon>
    </lineage>
</organism>
<comment type="caution">
    <text evidence="2">The sequence shown here is derived from an EMBL/GenBank/DDBJ whole genome shotgun (WGS) entry which is preliminary data.</text>
</comment>
<keyword evidence="1" id="KW-0732">Signal</keyword>
<protein>
    <submittedName>
        <fullName evidence="2">Uncharacterized protein</fullName>
    </submittedName>
</protein>
<sequence length="222" mass="25614">MVAETGHQMPLWFLILLSIELCLLKIDGLKCACAKVRAHVFIVNDDDGDNTTAGDFLDPGQCLEMNNQQRRFWVAVTYNGKNAFVQSDRILVMECENARISFTPLVMNAIYNCSDWGHRVTLTGWSYLPSDDTYYDEHDMPLSSFKNFRERSQQFVSVYIEESIGIGYGRTICIPELNQKLKRLIIFRVANTYKHTTKTKDFPSILYDDGTIRIQRKLTVVY</sequence>
<dbReference type="AlphaFoldDB" id="A0A210R4V7"/>
<evidence type="ECO:0000313" key="3">
    <source>
        <dbReference type="Proteomes" id="UP000242188"/>
    </source>
</evidence>
<evidence type="ECO:0000256" key="1">
    <source>
        <dbReference type="SAM" id="SignalP"/>
    </source>
</evidence>
<reference evidence="2 3" key="1">
    <citation type="journal article" date="2017" name="Nat. Ecol. Evol.">
        <title>Scallop genome provides insights into evolution of bilaterian karyotype and development.</title>
        <authorList>
            <person name="Wang S."/>
            <person name="Zhang J."/>
            <person name="Jiao W."/>
            <person name="Li J."/>
            <person name="Xun X."/>
            <person name="Sun Y."/>
            <person name="Guo X."/>
            <person name="Huan P."/>
            <person name="Dong B."/>
            <person name="Zhang L."/>
            <person name="Hu X."/>
            <person name="Sun X."/>
            <person name="Wang J."/>
            <person name="Zhao C."/>
            <person name="Wang Y."/>
            <person name="Wang D."/>
            <person name="Huang X."/>
            <person name="Wang R."/>
            <person name="Lv J."/>
            <person name="Li Y."/>
            <person name="Zhang Z."/>
            <person name="Liu B."/>
            <person name="Lu W."/>
            <person name="Hui Y."/>
            <person name="Liang J."/>
            <person name="Zhou Z."/>
            <person name="Hou R."/>
            <person name="Li X."/>
            <person name="Liu Y."/>
            <person name="Li H."/>
            <person name="Ning X."/>
            <person name="Lin Y."/>
            <person name="Zhao L."/>
            <person name="Xing Q."/>
            <person name="Dou J."/>
            <person name="Li Y."/>
            <person name="Mao J."/>
            <person name="Guo H."/>
            <person name="Dou H."/>
            <person name="Li T."/>
            <person name="Mu C."/>
            <person name="Jiang W."/>
            <person name="Fu Q."/>
            <person name="Fu X."/>
            <person name="Miao Y."/>
            <person name="Liu J."/>
            <person name="Yu Q."/>
            <person name="Li R."/>
            <person name="Liao H."/>
            <person name="Li X."/>
            <person name="Kong Y."/>
            <person name="Jiang Z."/>
            <person name="Chourrout D."/>
            <person name="Li R."/>
            <person name="Bao Z."/>
        </authorList>
    </citation>
    <scope>NUCLEOTIDE SEQUENCE [LARGE SCALE GENOMIC DNA]</scope>
    <source>
        <strain evidence="2 3">PY_sf001</strain>
    </source>
</reference>
<dbReference type="OrthoDB" id="7752123at2759"/>
<gene>
    <name evidence="2" type="ORF">KP79_PYT20979</name>
</gene>
<dbReference type="Proteomes" id="UP000242188">
    <property type="component" value="Unassembled WGS sequence"/>
</dbReference>
<keyword evidence="3" id="KW-1185">Reference proteome</keyword>